<reference evidence="10" key="1">
    <citation type="submission" date="2020-11" db="EMBL/GenBank/DDBJ databases">
        <title>Chlorella ohadii genome sequencing and assembly.</title>
        <authorList>
            <person name="Murik O."/>
            <person name="Treves H."/>
            <person name="Kedem I."/>
            <person name="Shotland Y."/>
            <person name="Kaplan A."/>
        </authorList>
    </citation>
    <scope>NUCLEOTIDE SEQUENCE</scope>
    <source>
        <strain evidence="10">1</strain>
    </source>
</reference>
<dbReference type="PANTHER" id="PTHR44329">
    <property type="entry name" value="SERINE/THREONINE-PROTEIN KINASE TNNI3K-RELATED"/>
    <property type="match status" value="1"/>
</dbReference>
<dbReference type="InterPro" id="IPR000719">
    <property type="entry name" value="Prot_kinase_dom"/>
</dbReference>
<evidence type="ECO:0000256" key="1">
    <source>
        <dbReference type="ARBA" id="ARBA00022527"/>
    </source>
</evidence>
<keyword evidence="5 6" id="KW-0067">ATP-binding</keyword>
<accession>A0AAD5H2N8</accession>
<evidence type="ECO:0000256" key="8">
    <source>
        <dbReference type="SAM" id="Phobius"/>
    </source>
</evidence>
<evidence type="ECO:0000313" key="11">
    <source>
        <dbReference type="Proteomes" id="UP001205105"/>
    </source>
</evidence>
<dbReference type="InterPro" id="IPR009091">
    <property type="entry name" value="RCC1/BLIP-II"/>
</dbReference>
<keyword evidence="11" id="KW-1185">Reference proteome</keyword>
<feature type="binding site" evidence="6">
    <location>
        <position position="684"/>
    </location>
    <ligand>
        <name>ATP</name>
        <dbReference type="ChEBI" id="CHEBI:30616"/>
    </ligand>
</feature>
<dbReference type="Pfam" id="PF13540">
    <property type="entry name" value="RCC1_2"/>
    <property type="match status" value="1"/>
</dbReference>
<keyword evidence="3 6" id="KW-0547">Nucleotide-binding</keyword>
<keyword evidence="1" id="KW-0723">Serine/threonine-protein kinase</keyword>
<dbReference type="PROSITE" id="PS50011">
    <property type="entry name" value="PROTEIN_KINASE_DOM"/>
    <property type="match status" value="1"/>
</dbReference>
<dbReference type="SMART" id="SM00220">
    <property type="entry name" value="S_TKc"/>
    <property type="match status" value="1"/>
</dbReference>
<dbReference type="Proteomes" id="UP001205105">
    <property type="component" value="Unassembled WGS sequence"/>
</dbReference>
<name>A0AAD5H2N8_9CHLO</name>
<dbReference type="InterPro" id="IPR001245">
    <property type="entry name" value="Ser-Thr/Tyr_kinase_cat_dom"/>
</dbReference>
<evidence type="ECO:0000256" key="5">
    <source>
        <dbReference type="ARBA" id="ARBA00022840"/>
    </source>
</evidence>
<dbReference type="GO" id="GO:0005524">
    <property type="term" value="F:ATP binding"/>
    <property type="evidence" value="ECO:0007669"/>
    <property type="project" value="UniProtKB-UniRule"/>
</dbReference>
<dbReference type="SUPFAM" id="SSF50985">
    <property type="entry name" value="RCC1/BLIP-II"/>
    <property type="match status" value="1"/>
</dbReference>
<feature type="transmembrane region" description="Helical" evidence="8">
    <location>
        <begin position="536"/>
        <end position="559"/>
    </location>
</feature>
<evidence type="ECO:0000259" key="9">
    <source>
        <dbReference type="PROSITE" id="PS50011"/>
    </source>
</evidence>
<gene>
    <name evidence="10" type="ORF">COHA_008256</name>
</gene>
<dbReference type="Gene3D" id="1.10.510.10">
    <property type="entry name" value="Transferase(Phosphotransferase) domain 1"/>
    <property type="match status" value="1"/>
</dbReference>
<keyword evidence="8" id="KW-1133">Transmembrane helix</keyword>
<evidence type="ECO:0000256" key="7">
    <source>
        <dbReference type="SAM" id="MobiDB-lite"/>
    </source>
</evidence>
<dbReference type="InterPro" id="IPR051681">
    <property type="entry name" value="Ser/Thr_Kinases-Pseudokinases"/>
</dbReference>
<dbReference type="Gene3D" id="2.130.10.30">
    <property type="entry name" value="Regulator of chromosome condensation 1/beta-lactamase-inhibitor protein II"/>
    <property type="match status" value="2"/>
</dbReference>
<evidence type="ECO:0000256" key="6">
    <source>
        <dbReference type="PROSITE-ProRule" id="PRU10141"/>
    </source>
</evidence>
<dbReference type="InterPro" id="IPR011009">
    <property type="entry name" value="Kinase-like_dom_sf"/>
</dbReference>
<dbReference type="AlphaFoldDB" id="A0AAD5H2N8"/>
<sequence>MCDICSSGHYLNENATDFCQPCIIPHCNNCVLDTESGEEVCERCVYDFKLNANATDPEQVCVPDPVPPPPPPPPPPTLTKLTWEETWPSGPRRMGWWRIGAGSSGVCALNITSAPWCWGQQVGADGAIVTLTAPQPVPGNHSFDSVVAGANGRNCGLIPSRPFVECNEASDLYCWGTNTDGLLGVAHTNLSFSLAPVRLSWPALSWVDLPANPNANDGCDLRDYGWDFVSVGPHTACAITRNSSRLFCWGQALGTDAPGSTASTAEPTLIGGEDWKWKSVSVGDGFACGIDTDRGLWCWGSNSRLQLGTNLTDLPGANATSYGRSSVPIRLQTADSTHMALFDQEGWNHVASFCWGSAYNGLLNASSSPANFGPQRVPDSSSFGGSVALTWMHVTAPAKLTAAGYSGLSACGIDSLNGEGAWVPPERNTGLPRISLYVTNETADTINFFEGVASAGADFLCAQPYTTTNVSVECIGSNGQGQLGGGSVGGAAGGSSGTAPMEVVRPSLLAETAASPAPDSSTTATSDSGSSLSTGAIVGVAVGVACAAIGVVAALAVWLKKRRHAAAVSVAAASSKVGPASLESGSKSSSVPPAISPTLRHERRLDLLASDPMLSLLLGGGSRMGGTKAAVSGGSSWPSSGAIVGDLEPWAVDFEELELERAIGAGSFGKVYLATYHEAPAAVKVLVNMEQLQACVEDAVSLPQQALACLQKEAGIIAGLRHPNLLQLLGVCMVPPAIITEYCCYGSLSDLLRAARSEPESPLARSLLLPRRLSLALDTALGMLHLHMHNPQILHRDLKTPNIFVADCWRAKVGDFNLSRVVEEASGQSSVAATNPRWLAPEIFTGARASTASDVYAFGVCLWELVSFEIPWAGLTPWPIVNAIRAGERPCFPARAAGPDPEAFEALRAEYQALVSDCWAHDAASRPSFEEIIPRLRALLHRAASTQHGEDSASSDVAEE</sequence>
<evidence type="ECO:0000313" key="10">
    <source>
        <dbReference type="EMBL" id="KAI7837950.1"/>
    </source>
</evidence>
<feature type="domain" description="Protein kinase" evidence="9">
    <location>
        <begin position="657"/>
        <end position="940"/>
    </location>
</feature>
<dbReference type="Pfam" id="PF07714">
    <property type="entry name" value="PK_Tyr_Ser-Thr"/>
    <property type="match status" value="1"/>
</dbReference>
<dbReference type="InterPro" id="IPR017441">
    <property type="entry name" value="Protein_kinase_ATP_BS"/>
</dbReference>
<keyword evidence="8" id="KW-0812">Transmembrane</keyword>
<evidence type="ECO:0000256" key="4">
    <source>
        <dbReference type="ARBA" id="ARBA00022777"/>
    </source>
</evidence>
<proteinExistence type="predicted"/>
<dbReference type="SUPFAM" id="SSF56112">
    <property type="entry name" value="Protein kinase-like (PK-like)"/>
    <property type="match status" value="1"/>
</dbReference>
<feature type="region of interest" description="Disordered" evidence="7">
    <location>
        <begin position="512"/>
        <end position="531"/>
    </location>
</feature>
<organism evidence="10 11">
    <name type="scientific">Chlorella ohadii</name>
    <dbReference type="NCBI Taxonomy" id="2649997"/>
    <lineage>
        <taxon>Eukaryota</taxon>
        <taxon>Viridiplantae</taxon>
        <taxon>Chlorophyta</taxon>
        <taxon>core chlorophytes</taxon>
        <taxon>Trebouxiophyceae</taxon>
        <taxon>Chlorellales</taxon>
        <taxon>Chlorellaceae</taxon>
        <taxon>Chlorella clade</taxon>
        <taxon>Chlorella</taxon>
    </lineage>
</organism>
<dbReference type="GO" id="GO:0004674">
    <property type="term" value="F:protein serine/threonine kinase activity"/>
    <property type="evidence" value="ECO:0007669"/>
    <property type="project" value="UniProtKB-KW"/>
</dbReference>
<keyword evidence="4" id="KW-0418">Kinase</keyword>
<dbReference type="InterPro" id="IPR008271">
    <property type="entry name" value="Ser/Thr_kinase_AS"/>
</dbReference>
<dbReference type="PROSITE" id="PS00107">
    <property type="entry name" value="PROTEIN_KINASE_ATP"/>
    <property type="match status" value="1"/>
</dbReference>
<evidence type="ECO:0000256" key="2">
    <source>
        <dbReference type="ARBA" id="ARBA00022679"/>
    </source>
</evidence>
<dbReference type="EMBL" id="JADXDR010000139">
    <property type="protein sequence ID" value="KAI7837950.1"/>
    <property type="molecule type" value="Genomic_DNA"/>
</dbReference>
<comment type="caution">
    <text evidence="10">The sequence shown here is derived from an EMBL/GenBank/DDBJ whole genome shotgun (WGS) entry which is preliminary data.</text>
</comment>
<evidence type="ECO:0000256" key="3">
    <source>
        <dbReference type="ARBA" id="ARBA00022741"/>
    </source>
</evidence>
<keyword evidence="2" id="KW-0808">Transferase</keyword>
<dbReference type="PROSITE" id="PS00108">
    <property type="entry name" value="PROTEIN_KINASE_ST"/>
    <property type="match status" value="1"/>
</dbReference>
<protein>
    <recommendedName>
        <fullName evidence="9">Protein kinase domain-containing protein</fullName>
    </recommendedName>
</protein>
<keyword evidence="8" id="KW-0472">Membrane</keyword>